<organism evidence="3 4">
    <name type="scientific">Coprinopsis cinerea (strain Okayama-7 / 130 / ATCC MYA-4618 / FGSC 9003)</name>
    <name type="common">Inky cap fungus</name>
    <name type="synonym">Hormographiella aspergillata</name>
    <dbReference type="NCBI Taxonomy" id="240176"/>
    <lineage>
        <taxon>Eukaryota</taxon>
        <taxon>Fungi</taxon>
        <taxon>Dikarya</taxon>
        <taxon>Basidiomycota</taxon>
        <taxon>Agaricomycotina</taxon>
        <taxon>Agaricomycetes</taxon>
        <taxon>Agaricomycetidae</taxon>
        <taxon>Agaricales</taxon>
        <taxon>Agaricineae</taxon>
        <taxon>Psathyrellaceae</taxon>
        <taxon>Coprinopsis</taxon>
    </lineage>
</organism>
<dbReference type="VEuPathDB" id="FungiDB:CC1G_15096"/>
<dbReference type="AlphaFoldDB" id="D6RNZ2"/>
<dbReference type="PROSITE" id="PS51421">
    <property type="entry name" value="RAS"/>
    <property type="match status" value="1"/>
</dbReference>
<proteinExistence type="predicted"/>
<dbReference type="InterPro" id="IPR003578">
    <property type="entry name" value="Small_GTPase_Rho"/>
</dbReference>
<accession>D6RNZ2</accession>
<dbReference type="SMART" id="SM00175">
    <property type="entry name" value="RAB"/>
    <property type="match status" value="1"/>
</dbReference>
<evidence type="ECO:0000313" key="3">
    <source>
        <dbReference type="EMBL" id="EFI27268.1"/>
    </source>
</evidence>
<name>D6RNZ2_COPC7</name>
<dbReference type="SUPFAM" id="SSF52540">
    <property type="entry name" value="P-loop containing nucleoside triphosphate hydrolases"/>
    <property type="match status" value="1"/>
</dbReference>
<dbReference type="InterPro" id="IPR027417">
    <property type="entry name" value="P-loop_NTPase"/>
</dbReference>
<dbReference type="InParanoid" id="D6RNZ2"/>
<keyword evidence="4" id="KW-1185">Reference proteome</keyword>
<dbReference type="HOGENOM" id="CLU_1402356_0_0_1"/>
<keyword evidence="1" id="KW-0547">Nucleotide-binding</keyword>
<dbReference type="PANTHER" id="PTHR24072">
    <property type="entry name" value="RHO FAMILY GTPASE"/>
    <property type="match status" value="1"/>
</dbReference>
<dbReference type="GO" id="GO:0005525">
    <property type="term" value="F:GTP binding"/>
    <property type="evidence" value="ECO:0007669"/>
    <property type="project" value="UniProtKB-KW"/>
</dbReference>
<gene>
    <name evidence="3" type="ORF">CC1G_15096</name>
</gene>
<dbReference type="EMBL" id="AACS02000008">
    <property type="protein sequence ID" value="EFI27268.1"/>
    <property type="molecule type" value="Genomic_DNA"/>
</dbReference>
<sequence length="194" mass="21944">MQVSGSSNATTTKLQAELEIWDTPGQDDWNQSWPQAFRNAHCVVICFSVGWEVSLECVEEKLIGRVLIIHTCHSQWIGTINHFGLTDIPILLVGCQRDLRSNQNEREAMKNSGERFVRPEQATGVAQRINAMSYLECSAKTWEGVREVLDEIALTVWVGASREKARAAKEEDRDGVVRSRVRRWSEGAKKLFKG</sequence>
<dbReference type="InterPro" id="IPR001806">
    <property type="entry name" value="Small_GTPase"/>
</dbReference>
<evidence type="ECO:0000256" key="1">
    <source>
        <dbReference type="ARBA" id="ARBA00022741"/>
    </source>
</evidence>
<evidence type="ECO:0000313" key="4">
    <source>
        <dbReference type="Proteomes" id="UP000001861"/>
    </source>
</evidence>
<dbReference type="GO" id="GO:0007264">
    <property type="term" value="P:small GTPase-mediated signal transduction"/>
    <property type="evidence" value="ECO:0007669"/>
    <property type="project" value="InterPro"/>
</dbReference>
<reference evidence="3 4" key="1">
    <citation type="journal article" date="2010" name="Proc. Natl. Acad. Sci. U.S.A.">
        <title>Insights into evolution of multicellular fungi from the assembled chromosomes of the mushroom Coprinopsis cinerea (Coprinus cinereus).</title>
        <authorList>
            <person name="Stajich J.E."/>
            <person name="Wilke S.K."/>
            <person name="Ahren D."/>
            <person name="Au C.H."/>
            <person name="Birren B.W."/>
            <person name="Borodovsky M."/>
            <person name="Burns C."/>
            <person name="Canback B."/>
            <person name="Casselton L.A."/>
            <person name="Cheng C.K."/>
            <person name="Deng J."/>
            <person name="Dietrich F.S."/>
            <person name="Fargo D.C."/>
            <person name="Farman M.L."/>
            <person name="Gathman A.C."/>
            <person name="Goldberg J."/>
            <person name="Guigo R."/>
            <person name="Hoegger P.J."/>
            <person name="Hooker J.B."/>
            <person name="Huggins A."/>
            <person name="James T.Y."/>
            <person name="Kamada T."/>
            <person name="Kilaru S."/>
            <person name="Kodira C."/>
            <person name="Kues U."/>
            <person name="Kupfer D."/>
            <person name="Kwan H.S."/>
            <person name="Lomsadze A."/>
            <person name="Li W."/>
            <person name="Lilly W.W."/>
            <person name="Ma L.J."/>
            <person name="Mackey A.J."/>
            <person name="Manning G."/>
            <person name="Martin F."/>
            <person name="Muraguchi H."/>
            <person name="Natvig D.O."/>
            <person name="Palmerini H."/>
            <person name="Ramesh M.A."/>
            <person name="Rehmeyer C.J."/>
            <person name="Roe B.A."/>
            <person name="Shenoy N."/>
            <person name="Stanke M."/>
            <person name="Ter-Hovhannisyan V."/>
            <person name="Tunlid A."/>
            <person name="Velagapudi R."/>
            <person name="Vision T.J."/>
            <person name="Zeng Q."/>
            <person name="Zolan M.E."/>
            <person name="Pukkila P.J."/>
        </authorList>
    </citation>
    <scope>NUCLEOTIDE SEQUENCE [LARGE SCALE GENOMIC DNA]</scope>
    <source>
        <strain evidence="4">Okayama-7 / 130 / ATCC MYA-4618 / FGSC 9003</strain>
    </source>
</reference>
<dbReference type="Pfam" id="PF00071">
    <property type="entry name" value="Ras"/>
    <property type="match status" value="1"/>
</dbReference>
<keyword evidence="2" id="KW-0342">GTP-binding</keyword>
<dbReference type="PROSITE" id="PS51420">
    <property type="entry name" value="RHO"/>
    <property type="match status" value="1"/>
</dbReference>
<dbReference type="PROSITE" id="PS51419">
    <property type="entry name" value="RAB"/>
    <property type="match status" value="1"/>
</dbReference>
<evidence type="ECO:0000256" key="2">
    <source>
        <dbReference type="ARBA" id="ARBA00023134"/>
    </source>
</evidence>
<dbReference type="Gene3D" id="3.40.50.300">
    <property type="entry name" value="P-loop containing nucleotide triphosphate hydrolases"/>
    <property type="match status" value="1"/>
</dbReference>
<dbReference type="SMART" id="SM00174">
    <property type="entry name" value="RHO"/>
    <property type="match status" value="1"/>
</dbReference>
<dbReference type="RefSeq" id="XP_002910762.1">
    <property type="nucleotide sequence ID" value="XM_002910716.1"/>
</dbReference>
<comment type="caution">
    <text evidence="3">The sequence shown here is derived from an EMBL/GenBank/DDBJ whole genome shotgun (WGS) entry which is preliminary data.</text>
</comment>
<dbReference type="eggNOG" id="KOG0393">
    <property type="taxonomic scope" value="Eukaryota"/>
</dbReference>
<dbReference type="STRING" id="240176.D6RNZ2"/>
<dbReference type="PRINTS" id="PR00449">
    <property type="entry name" value="RASTRNSFRMNG"/>
</dbReference>
<dbReference type="Proteomes" id="UP000001861">
    <property type="component" value="Unassembled WGS sequence"/>
</dbReference>
<dbReference type="GO" id="GO:0003924">
    <property type="term" value="F:GTPase activity"/>
    <property type="evidence" value="ECO:0007669"/>
    <property type="project" value="InterPro"/>
</dbReference>
<dbReference type="KEGG" id="cci:CC1G_15096"/>
<dbReference type="GeneID" id="9378284"/>
<protein>
    <submittedName>
        <fullName evidence="3">Neuronal RhoA GEF protein</fullName>
    </submittedName>
</protein>